<name>A0ACB9YYX6_9PEZI</name>
<reference evidence="1 2" key="1">
    <citation type="journal article" date="2022" name="New Phytol.">
        <title>Ecological generalism drives hyperdiversity of secondary metabolite gene clusters in xylarialean endophytes.</title>
        <authorList>
            <person name="Franco M.E.E."/>
            <person name="Wisecaver J.H."/>
            <person name="Arnold A.E."/>
            <person name="Ju Y.M."/>
            <person name="Slot J.C."/>
            <person name="Ahrendt S."/>
            <person name="Moore L.P."/>
            <person name="Eastman K.E."/>
            <person name="Scott K."/>
            <person name="Konkel Z."/>
            <person name="Mondo S.J."/>
            <person name="Kuo A."/>
            <person name="Hayes R.D."/>
            <person name="Haridas S."/>
            <person name="Andreopoulos B."/>
            <person name="Riley R."/>
            <person name="LaButti K."/>
            <person name="Pangilinan J."/>
            <person name="Lipzen A."/>
            <person name="Amirebrahimi M."/>
            <person name="Yan J."/>
            <person name="Adam C."/>
            <person name="Keymanesh K."/>
            <person name="Ng V."/>
            <person name="Louie K."/>
            <person name="Northen T."/>
            <person name="Drula E."/>
            <person name="Henrissat B."/>
            <person name="Hsieh H.M."/>
            <person name="Youens-Clark K."/>
            <person name="Lutzoni F."/>
            <person name="Miadlikowska J."/>
            <person name="Eastwood D.C."/>
            <person name="Hamelin R.C."/>
            <person name="Grigoriev I.V."/>
            <person name="U'Ren J.M."/>
        </authorList>
    </citation>
    <scope>NUCLEOTIDE SEQUENCE [LARGE SCALE GENOMIC DNA]</scope>
    <source>
        <strain evidence="1 2">CBS 119005</strain>
    </source>
</reference>
<dbReference type="EMBL" id="MU393483">
    <property type="protein sequence ID" value="KAI4864640.1"/>
    <property type="molecule type" value="Genomic_DNA"/>
</dbReference>
<proteinExistence type="predicted"/>
<evidence type="ECO:0000313" key="1">
    <source>
        <dbReference type="EMBL" id="KAI4864640.1"/>
    </source>
</evidence>
<comment type="caution">
    <text evidence="1">The sequence shown here is derived from an EMBL/GenBank/DDBJ whole genome shotgun (WGS) entry which is preliminary data.</text>
</comment>
<keyword evidence="2" id="KW-1185">Reference proteome</keyword>
<accession>A0ACB9YYX6</accession>
<gene>
    <name evidence="1" type="ORF">F4820DRAFT_328570</name>
</gene>
<dbReference type="Proteomes" id="UP001497700">
    <property type="component" value="Unassembled WGS sequence"/>
</dbReference>
<organism evidence="1 2">
    <name type="scientific">Hypoxylon rubiginosum</name>
    <dbReference type="NCBI Taxonomy" id="110542"/>
    <lineage>
        <taxon>Eukaryota</taxon>
        <taxon>Fungi</taxon>
        <taxon>Dikarya</taxon>
        <taxon>Ascomycota</taxon>
        <taxon>Pezizomycotina</taxon>
        <taxon>Sordariomycetes</taxon>
        <taxon>Xylariomycetidae</taxon>
        <taxon>Xylariales</taxon>
        <taxon>Hypoxylaceae</taxon>
        <taxon>Hypoxylon</taxon>
    </lineage>
</organism>
<evidence type="ECO:0000313" key="2">
    <source>
        <dbReference type="Proteomes" id="UP001497700"/>
    </source>
</evidence>
<sequence>MRVLKVKVSLKFLKKLLSKKTDDVDRTPTPETLEEEVSPKSKKQQSSSSSPAPEPPEECPICHDPVGLANPEGIVESWTQLYCGHRFGTHCIQTWLQESLNRDPGASPSCPICRATAKHPCGHLVSPPLFPSIQLGLGWQSPRPPPSPPQQQQQQQQRRHHYHHNHHQPVRRRLTRRAGHPLRPPPQPLRRAQVVGECRTCAENAEFDARVHKLRERQQQQQQQQQQRQQTGESTASAGSRSAAAIKSIIPGLKRSTHTVRTTVVHMGVDPHHHEGGGGTGRQSRATCYGNTTQISSRGITRRPTPPPSYNSRRLSI</sequence>
<protein>
    <submittedName>
        <fullName evidence="1">Uncharacterized protein</fullName>
    </submittedName>
</protein>